<evidence type="ECO:0000256" key="1">
    <source>
        <dbReference type="SAM" id="MobiDB-lite"/>
    </source>
</evidence>
<gene>
    <name evidence="3" type="ORF">ESCO_000077</name>
</gene>
<feature type="domain" description="CCD97-like C-terminal" evidence="2">
    <location>
        <begin position="35"/>
        <end position="198"/>
    </location>
</feature>
<sequence>MSRGSASSDAGSCYDKPVPRPPKTPAKLAQLQRQNRRREYVRRHPSYLAQLDHELANPVLYGRLVKRFQTAAERQAEGKVKGYGRTLEADLVRGETRLANAHAGAGAGQQQQQPGSMLAEGEAEAGEEAGDAGLDATVHAWEGPVEDREQGLQLWRAFVEERFVHGEDEDFDYAAVDADDDLDVAARNEAEDAWFEQEDPAWAAEDLLTGEKQAISGQTGIQDF</sequence>
<dbReference type="InterPro" id="IPR018613">
    <property type="entry name" value="Ccdc97-like"/>
</dbReference>
<proteinExistence type="predicted"/>
<dbReference type="InterPro" id="IPR040233">
    <property type="entry name" value="CCD97-like_C"/>
</dbReference>
<dbReference type="Pfam" id="PF09747">
    <property type="entry name" value="CCD97-like_C"/>
    <property type="match status" value="1"/>
</dbReference>
<dbReference type="OrthoDB" id="333176at2759"/>
<dbReference type="Proteomes" id="UP000053831">
    <property type="component" value="Unassembled WGS sequence"/>
</dbReference>
<feature type="compositionally biased region" description="Polar residues" evidence="1">
    <location>
        <begin position="1"/>
        <end position="10"/>
    </location>
</feature>
<keyword evidence="4" id="KW-1185">Reference proteome</keyword>
<feature type="region of interest" description="Disordered" evidence="1">
    <location>
        <begin position="1"/>
        <end position="42"/>
    </location>
</feature>
<feature type="region of interest" description="Disordered" evidence="1">
    <location>
        <begin position="101"/>
        <end position="130"/>
    </location>
</feature>
<dbReference type="EMBL" id="LGSR01000020">
    <property type="protein sequence ID" value="KOS18838.1"/>
    <property type="molecule type" value="Genomic_DNA"/>
</dbReference>
<dbReference type="PANTHER" id="PTHR31840">
    <property type="entry name" value="COILED-COIL DOMAIN-CONTAINING PROTEIN 97"/>
    <property type="match status" value="1"/>
</dbReference>
<evidence type="ECO:0000259" key="2">
    <source>
        <dbReference type="Pfam" id="PF09747"/>
    </source>
</evidence>
<evidence type="ECO:0000313" key="4">
    <source>
        <dbReference type="Proteomes" id="UP000053831"/>
    </source>
</evidence>
<feature type="compositionally biased region" description="Acidic residues" evidence="1">
    <location>
        <begin position="121"/>
        <end position="130"/>
    </location>
</feature>
<comment type="caution">
    <text evidence="3">The sequence shown here is derived from an EMBL/GenBank/DDBJ whole genome shotgun (WGS) entry which is preliminary data.</text>
</comment>
<accession>A0A0M8MUL3</accession>
<dbReference type="PANTHER" id="PTHR31840:SF1">
    <property type="entry name" value="COILED-COIL DOMAIN-CONTAINING PROTEIN 97"/>
    <property type="match status" value="1"/>
</dbReference>
<evidence type="ECO:0000313" key="3">
    <source>
        <dbReference type="EMBL" id="KOS18838.1"/>
    </source>
</evidence>
<name>A0A0M8MUL3_ESCWE</name>
<reference evidence="3 4" key="1">
    <citation type="submission" date="2015-07" db="EMBL/GenBank/DDBJ databases">
        <title>The genome of the fungus Escovopsis weberi, a specialized disease agent of ant agriculture.</title>
        <authorList>
            <person name="de Man T.J."/>
            <person name="Stajich J.E."/>
            <person name="Kubicek C.P."/>
            <person name="Chenthamara K."/>
            <person name="Atanasova L."/>
            <person name="Druzhinina I.S."/>
            <person name="Birnbaum S."/>
            <person name="Barribeau S.M."/>
            <person name="Teiling C."/>
            <person name="Suen G."/>
            <person name="Currie C."/>
            <person name="Gerardo N.M."/>
        </authorList>
    </citation>
    <scope>NUCLEOTIDE SEQUENCE [LARGE SCALE GENOMIC DNA]</scope>
</reference>
<organism evidence="3 4">
    <name type="scientific">Escovopsis weberi</name>
    <dbReference type="NCBI Taxonomy" id="150374"/>
    <lineage>
        <taxon>Eukaryota</taxon>
        <taxon>Fungi</taxon>
        <taxon>Dikarya</taxon>
        <taxon>Ascomycota</taxon>
        <taxon>Pezizomycotina</taxon>
        <taxon>Sordariomycetes</taxon>
        <taxon>Hypocreomycetidae</taxon>
        <taxon>Hypocreales</taxon>
        <taxon>Hypocreaceae</taxon>
        <taxon>Escovopsis</taxon>
    </lineage>
</organism>
<dbReference type="AlphaFoldDB" id="A0A0M8MUL3"/>
<protein>
    <recommendedName>
        <fullName evidence="2">CCD97-like C-terminal domain-containing protein</fullName>
    </recommendedName>
</protein>